<protein>
    <submittedName>
        <fullName evidence="1">Uncharacterized protein</fullName>
    </submittedName>
</protein>
<evidence type="ECO:0000313" key="2">
    <source>
        <dbReference type="Proteomes" id="UP000235025"/>
    </source>
</evidence>
<proteinExistence type="predicted"/>
<dbReference type="EMBL" id="NMQA01000021">
    <property type="protein sequence ID" value="PMB00749.1"/>
    <property type="molecule type" value="Genomic_DNA"/>
</dbReference>
<dbReference type="Proteomes" id="UP000235025">
    <property type="component" value="Unassembled WGS sequence"/>
</dbReference>
<name>A0A2N6KLP8_9CYAN</name>
<organism evidence="1 2">
    <name type="scientific">Fischerella thermalis CCMEE 5268</name>
    <dbReference type="NCBI Taxonomy" id="2019662"/>
    <lineage>
        <taxon>Bacteria</taxon>
        <taxon>Bacillati</taxon>
        <taxon>Cyanobacteriota</taxon>
        <taxon>Cyanophyceae</taxon>
        <taxon>Nostocales</taxon>
        <taxon>Hapalosiphonaceae</taxon>
        <taxon>Fischerella</taxon>
    </lineage>
</organism>
<gene>
    <name evidence="1" type="ORF">CEN50_02060</name>
</gene>
<sequence>MGKSYAQTLTQLLFPNAIDIQLEQTRGRVVQRTVKVYKFKSLPLKDLPISLFRAGEKNFLPK</sequence>
<evidence type="ECO:0000313" key="1">
    <source>
        <dbReference type="EMBL" id="PMB00749.1"/>
    </source>
</evidence>
<accession>A0A2N6KLP8</accession>
<dbReference type="AlphaFoldDB" id="A0A2N6KLP8"/>
<reference evidence="1 2" key="1">
    <citation type="submission" date="2017-07" db="EMBL/GenBank/DDBJ databases">
        <title>Genomes of Fischerella (Mastigocladus) sp. strains.</title>
        <authorList>
            <person name="Miller S.R."/>
        </authorList>
    </citation>
    <scope>NUCLEOTIDE SEQUENCE [LARGE SCALE GENOMIC DNA]</scope>
    <source>
        <strain evidence="1 2">CCMEE 5268</strain>
    </source>
</reference>
<comment type="caution">
    <text evidence="1">The sequence shown here is derived from an EMBL/GenBank/DDBJ whole genome shotgun (WGS) entry which is preliminary data.</text>
</comment>